<keyword evidence="4" id="KW-1185">Reference proteome</keyword>
<sequence>MTARYIKPLLAFALPWSIAASQAQNVPSADMPAPERSAVDKSAHDDGSGHAPACTIQYPSLLTKYRVRPQWRVAGVDYCVGYSTNTPINDPATISMEGVSLDLAQKSITVTGDDVTLDGYDFSGWSVVTTAANTSLINSKFDGLNPGGPQSSVISGTPSASNLRIINCIIDGLSGGGRAEFLVEMEGPGLTIEYSWLKSSNSDLIGRHGRDGGNIIIRYNLLEQAGMRGPGTHGDYLQVYGPTVEATRILYNTAVQNGGSTQGFIADNTNSGEFGCNTLIGSVTYWMSVSGPGTDAANLSGIFSTHDNYFDVTKAFGFNYPAAGPNDRYAKTVFTNNINMVTGRVVQDATRPKPKPSRP</sequence>
<evidence type="ECO:0000313" key="3">
    <source>
        <dbReference type="EMBL" id="TFV39481.1"/>
    </source>
</evidence>
<dbReference type="AlphaFoldDB" id="A0A4Y9L7J9"/>
<accession>A0A4Y9L7J9</accession>
<dbReference type="OrthoDB" id="8214953at2"/>
<feature type="chain" id="PRO_5021271611" description="Right handed beta helix domain-containing protein" evidence="2">
    <location>
        <begin position="24"/>
        <end position="359"/>
    </location>
</feature>
<dbReference type="EMBL" id="SPQU01000005">
    <property type="protein sequence ID" value="TFV39481.1"/>
    <property type="molecule type" value="Genomic_DNA"/>
</dbReference>
<organism evidence="3 4">
    <name type="scientific">Bradyrhizobium frederickii</name>
    <dbReference type="NCBI Taxonomy" id="2560054"/>
    <lineage>
        <taxon>Bacteria</taxon>
        <taxon>Pseudomonadati</taxon>
        <taxon>Pseudomonadota</taxon>
        <taxon>Alphaproteobacteria</taxon>
        <taxon>Hyphomicrobiales</taxon>
        <taxon>Nitrobacteraceae</taxon>
        <taxon>Bradyrhizobium</taxon>
    </lineage>
</organism>
<name>A0A4Y9L7J9_9BRAD</name>
<comment type="caution">
    <text evidence="3">The sequence shown here is derived from an EMBL/GenBank/DDBJ whole genome shotgun (WGS) entry which is preliminary data.</text>
</comment>
<gene>
    <name evidence="3" type="ORF">E4K66_13910</name>
</gene>
<feature type="compositionally biased region" description="Basic and acidic residues" evidence="1">
    <location>
        <begin position="37"/>
        <end position="48"/>
    </location>
</feature>
<dbReference type="RefSeq" id="WP_135169309.1">
    <property type="nucleotide sequence ID" value="NZ_SPQU01000005.1"/>
</dbReference>
<keyword evidence="2" id="KW-0732">Signal</keyword>
<evidence type="ECO:0000313" key="4">
    <source>
        <dbReference type="Proteomes" id="UP000298225"/>
    </source>
</evidence>
<evidence type="ECO:0000256" key="1">
    <source>
        <dbReference type="SAM" id="MobiDB-lite"/>
    </source>
</evidence>
<evidence type="ECO:0000256" key="2">
    <source>
        <dbReference type="SAM" id="SignalP"/>
    </source>
</evidence>
<feature type="signal peptide" evidence="2">
    <location>
        <begin position="1"/>
        <end position="23"/>
    </location>
</feature>
<feature type="region of interest" description="Disordered" evidence="1">
    <location>
        <begin position="27"/>
        <end position="51"/>
    </location>
</feature>
<protein>
    <recommendedName>
        <fullName evidence="5">Right handed beta helix domain-containing protein</fullName>
    </recommendedName>
</protein>
<dbReference type="SUPFAM" id="SSF51126">
    <property type="entry name" value="Pectin lyase-like"/>
    <property type="match status" value="1"/>
</dbReference>
<reference evidence="3 4" key="1">
    <citation type="submission" date="2019-03" db="EMBL/GenBank/DDBJ databases">
        <title>Bradyrhizobium strains diversity isolated from Chamaecrista fasciculata.</title>
        <authorList>
            <person name="Urquiaga M.C.O."/>
            <person name="Hungria M."/>
            <person name="Delamuta J.R.M."/>
        </authorList>
    </citation>
    <scope>NUCLEOTIDE SEQUENCE [LARGE SCALE GENOMIC DNA]</scope>
    <source>
        <strain evidence="3 4">CNPSo 3424</strain>
    </source>
</reference>
<proteinExistence type="predicted"/>
<evidence type="ECO:0008006" key="5">
    <source>
        <dbReference type="Google" id="ProtNLM"/>
    </source>
</evidence>
<dbReference type="Proteomes" id="UP000298225">
    <property type="component" value="Unassembled WGS sequence"/>
</dbReference>
<dbReference type="InterPro" id="IPR011050">
    <property type="entry name" value="Pectin_lyase_fold/virulence"/>
</dbReference>